<dbReference type="GO" id="GO:0051371">
    <property type="term" value="F:muscle alpha-actinin binding"/>
    <property type="evidence" value="ECO:0007669"/>
    <property type="project" value="TreeGrafter"/>
</dbReference>
<protein>
    <submittedName>
        <fullName evidence="6">LIM zinc-binding domain-containing protein</fullName>
    </submittedName>
</protein>
<dbReference type="InterPro" id="IPR050604">
    <property type="entry name" value="PDZ-LIM_domain"/>
</dbReference>
<dbReference type="GO" id="GO:0003779">
    <property type="term" value="F:actin binding"/>
    <property type="evidence" value="ECO:0007669"/>
    <property type="project" value="TreeGrafter"/>
</dbReference>
<evidence type="ECO:0000259" key="4">
    <source>
        <dbReference type="SMART" id="SM00132"/>
    </source>
</evidence>
<sequence length="259" mass="28788">MVKEKNEQCTSCRLVLGNGVCNGTTRLKTGTMIIQMMHHLHSLPEKQTDGIGAFQCFRYQPEILKRGEFLHAPKATSLSPSSRGIPTYSPKARGYFRVPEAHELELAGYPTQRGASPTHLLAPMKNLAVLGEQRSNETPDTKPAESPEKYSLKLPSAQSFTTSGPRRGKGLIQHPHEGSRVPFCKVCSRDIRGPFILAINDCFCPEHFVCSVDSCRKRMLDVGFVDVQGDGGRLCCENCYEKFFAPPCYHCSRPITKNV</sequence>
<dbReference type="GO" id="GO:0061061">
    <property type="term" value="P:muscle structure development"/>
    <property type="evidence" value="ECO:0007669"/>
    <property type="project" value="TreeGrafter"/>
</dbReference>
<feature type="domain" description="LIM zinc-binding" evidence="4">
    <location>
        <begin position="183"/>
        <end position="239"/>
    </location>
</feature>
<accession>A0A915HGT3</accession>
<proteinExistence type="predicted"/>
<evidence type="ECO:0000256" key="2">
    <source>
        <dbReference type="ARBA" id="ARBA00022833"/>
    </source>
</evidence>
<dbReference type="GO" id="GO:0005912">
    <property type="term" value="C:adherens junction"/>
    <property type="evidence" value="ECO:0007669"/>
    <property type="project" value="TreeGrafter"/>
</dbReference>
<dbReference type="InterPro" id="IPR001781">
    <property type="entry name" value="Znf_LIM"/>
</dbReference>
<dbReference type="GO" id="GO:0001725">
    <property type="term" value="C:stress fiber"/>
    <property type="evidence" value="ECO:0007669"/>
    <property type="project" value="TreeGrafter"/>
</dbReference>
<dbReference type="SUPFAM" id="SSF57716">
    <property type="entry name" value="Glucocorticoid receptor-like (DNA-binding domain)"/>
    <property type="match status" value="1"/>
</dbReference>
<dbReference type="GO" id="GO:0046872">
    <property type="term" value="F:metal ion binding"/>
    <property type="evidence" value="ECO:0007669"/>
    <property type="project" value="UniProtKB-KW"/>
</dbReference>
<evidence type="ECO:0000313" key="6">
    <source>
        <dbReference type="WBParaSite" id="nRc.2.0.1.t00516-RA"/>
    </source>
</evidence>
<organism evidence="5 6">
    <name type="scientific">Romanomermis culicivorax</name>
    <name type="common">Nematode worm</name>
    <dbReference type="NCBI Taxonomy" id="13658"/>
    <lineage>
        <taxon>Eukaryota</taxon>
        <taxon>Metazoa</taxon>
        <taxon>Ecdysozoa</taxon>
        <taxon>Nematoda</taxon>
        <taxon>Enoplea</taxon>
        <taxon>Dorylaimia</taxon>
        <taxon>Mermithida</taxon>
        <taxon>Mermithoidea</taxon>
        <taxon>Mermithidae</taxon>
        <taxon>Romanomermis</taxon>
    </lineage>
</organism>
<evidence type="ECO:0000256" key="3">
    <source>
        <dbReference type="ARBA" id="ARBA00023038"/>
    </source>
</evidence>
<dbReference type="AlphaFoldDB" id="A0A915HGT3"/>
<name>A0A915HGT3_ROMCU</name>
<dbReference type="Gene3D" id="2.10.110.10">
    <property type="entry name" value="Cysteine Rich Protein"/>
    <property type="match status" value="1"/>
</dbReference>
<reference evidence="6" key="1">
    <citation type="submission" date="2022-11" db="UniProtKB">
        <authorList>
            <consortium name="WormBaseParasite"/>
        </authorList>
    </citation>
    <scope>IDENTIFICATION</scope>
</reference>
<keyword evidence="2" id="KW-0862">Zinc</keyword>
<dbReference type="WBParaSite" id="nRc.2.0.1.t00516-RA">
    <property type="protein sequence ID" value="nRc.2.0.1.t00516-RA"/>
    <property type="gene ID" value="nRc.2.0.1.g00516"/>
</dbReference>
<evidence type="ECO:0000256" key="1">
    <source>
        <dbReference type="ARBA" id="ARBA00022723"/>
    </source>
</evidence>
<dbReference type="Proteomes" id="UP000887565">
    <property type="component" value="Unplaced"/>
</dbReference>
<dbReference type="PANTHER" id="PTHR24214">
    <property type="entry name" value="PDZ AND LIM DOMAIN PROTEIN ZASP"/>
    <property type="match status" value="1"/>
</dbReference>
<dbReference type="SMART" id="SM00132">
    <property type="entry name" value="LIM"/>
    <property type="match status" value="1"/>
</dbReference>
<dbReference type="GO" id="GO:0030018">
    <property type="term" value="C:Z disc"/>
    <property type="evidence" value="ECO:0007669"/>
    <property type="project" value="TreeGrafter"/>
</dbReference>
<dbReference type="PANTHER" id="PTHR24214:SF38">
    <property type="entry name" value="PDZ AND LIM DOMAIN PROTEIN ZASP-RELATED"/>
    <property type="match status" value="1"/>
</dbReference>
<keyword evidence="3" id="KW-0440">LIM domain</keyword>
<dbReference type="GO" id="GO:0031941">
    <property type="term" value="C:filamentous actin"/>
    <property type="evidence" value="ECO:0007669"/>
    <property type="project" value="TreeGrafter"/>
</dbReference>
<dbReference type="GO" id="GO:0030036">
    <property type="term" value="P:actin cytoskeleton organization"/>
    <property type="evidence" value="ECO:0007669"/>
    <property type="project" value="TreeGrafter"/>
</dbReference>
<keyword evidence="1" id="KW-0479">Metal-binding</keyword>
<evidence type="ECO:0000313" key="5">
    <source>
        <dbReference type="Proteomes" id="UP000887565"/>
    </source>
</evidence>
<keyword evidence="5" id="KW-1185">Reference proteome</keyword>